<evidence type="ECO:0000256" key="3">
    <source>
        <dbReference type="ARBA" id="ARBA00030602"/>
    </source>
</evidence>
<dbReference type="InterPro" id="IPR013024">
    <property type="entry name" value="GGCT-like"/>
</dbReference>
<comment type="caution">
    <text evidence="6">The sequence shown here is derived from an EMBL/GenBank/DDBJ whole genome shotgun (WGS) entry which is preliminary data.</text>
</comment>
<dbReference type="EMBL" id="CAUWAG010000003">
    <property type="protein sequence ID" value="CAJ2501524.1"/>
    <property type="molecule type" value="Genomic_DNA"/>
</dbReference>
<dbReference type="Pfam" id="PF06094">
    <property type="entry name" value="GGACT"/>
    <property type="match status" value="1"/>
</dbReference>
<reference evidence="6" key="1">
    <citation type="submission" date="2023-10" db="EMBL/GenBank/DDBJ databases">
        <authorList>
            <person name="Hackl T."/>
        </authorList>
    </citation>
    <scope>NUCLEOTIDE SEQUENCE</scope>
</reference>
<organism evidence="6 7">
    <name type="scientific">Anthostomella pinea</name>
    <dbReference type="NCBI Taxonomy" id="933095"/>
    <lineage>
        <taxon>Eukaryota</taxon>
        <taxon>Fungi</taxon>
        <taxon>Dikarya</taxon>
        <taxon>Ascomycota</taxon>
        <taxon>Pezizomycotina</taxon>
        <taxon>Sordariomycetes</taxon>
        <taxon>Xylariomycetidae</taxon>
        <taxon>Xylariales</taxon>
        <taxon>Xylariaceae</taxon>
        <taxon>Anthostomella</taxon>
    </lineage>
</organism>
<dbReference type="InterPro" id="IPR045038">
    <property type="entry name" value="AIG2-like"/>
</dbReference>
<dbReference type="AlphaFoldDB" id="A0AAI8YBV0"/>
<evidence type="ECO:0000313" key="6">
    <source>
        <dbReference type="EMBL" id="CAJ2501524.1"/>
    </source>
</evidence>
<accession>A0AAI8YBV0</accession>
<protein>
    <recommendedName>
        <fullName evidence="3">Putative gamma-glutamylcyclotransferase</fullName>
    </recommendedName>
</protein>
<comment type="similarity">
    <text evidence="1">Belongs to the gamma-glutamylcyclotransferase family.</text>
</comment>
<proteinExistence type="inferred from homology"/>
<dbReference type="InterPro" id="IPR036568">
    <property type="entry name" value="GGCT-like_sf"/>
</dbReference>
<dbReference type="SUPFAM" id="SSF110857">
    <property type="entry name" value="Gamma-glutamyl cyclotransferase-like"/>
    <property type="match status" value="1"/>
</dbReference>
<evidence type="ECO:0000259" key="5">
    <source>
        <dbReference type="Pfam" id="PF06094"/>
    </source>
</evidence>
<sequence>MDPDTSSSAPPPPPPPAPPPLPRQCDAKPSSIAYKVRSAPPGWAYDSKVNTPGRDELAPPVGTYFFYGTLQDPSLLADILDLPVAPVLRPARVIGYHLELWGQYPALVCGPTDAVVRGSAWEVPDEEAAGKLAAYETNNYDAVPCNVYESSDSDDGEQRVPGFTFVFCGDRADLTEGSFDLDVWLRRMDVNKPLGGG</sequence>
<feature type="domain" description="Gamma-glutamylcyclotransferase AIG2-like" evidence="5">
    <location>
        <begin position="64"/>
        <end position="167"/>
    </location>
</feature>
<evidence type="ECO:0000256" key="2">
    <source>
        <dbReference type="ARBA" id="ARBA00022679"/>
    </source>
</evidence>
<dbReference type="GO" id="GO:0016740">
    <property type="term" value="F:transferase activity"/>
    <property type="evidence" value="ECO:0007669"/>
    <property type="project" value="UniProtKB-KW"/>
</dbReference>
<feature type="compositionally biased region" description="Pro residues" evidence="4">
    <location>
        <begin position="9"/>
        <end position="22"/>
    </location>
</feature>
<dbReference type="CDD" id="cd06661">
    <property type="entry name" value="GGCT_like"/>
    <property type="match status" value="1"/>
</dbReference>
<keyword evidence="7" id="KW-1185">Reference proteome</keyword>
<gene>
    <name evidence="6" type="ORF">KHLLAP_LOCUS1992</name>
</gene>
<evidence type="ECO:0000256" key="4">
    <source>
        <dbReference type="SAM" id="MobiDB-lite"/>
    </source>
</evidence>
<dbReference type="Proteomes" id="UP001295740">
    <property type="component" value="Unassembled WGS sequence"/>
</dbReference>
<feature type="region of interest" description="Disordered" evidence="4">
    <location>
        <begin position="1"/>
        <end position="26"/>
    </location>
</feature>
<evidence type="ECO:0000313" key="7">
    <source>
        <dbReference type="Proteomes" id="UP001295740"/>
    </source>
</evidence>
<keyword evidence="2" id="KW-0808">Transferase</keyword>
<name>A0AAI8YBV0_9PEZI</name>
<dbReference type="InterPro" id="IPR009288">
    <property type="entry name" value="AIG2-like_dom"/>
</dbReference>
<dbReference type="Gene3D" id="3.10.490.10">
    <property type="entry name" value="Gamma-glutamyl cyclotransferase-like"/>
    <property type="match status" value="1"/>
</dbReference>
<dbReference type="PANTHER" id="PTHR31544:SF4">
    <property type="entry name" value="GAMMA-GLUTAMYLCYCLOTRANSFERASE-RELATED"/>
    <property type="match status" value="1"/>
</dbReference>
<evidence type="ECO:0000256" key="1">
    <source>
        <dbReference type="ARBA" id="ARBA00008861"/>
    </source>
</evidence>
<dbReference type="PANTHER" id="PTHR31544">
    <property type="entry name" value="AIG2-LIKE PROTEIN D"/>
    <property type="match status" value="1"/>
</dbReference>